<dbReference type="RefSeq" id="WP_197031873.1">
    <property type="nucleotide sequence ID" value="NZ_CP007145.1"/>
</dbReference>
<dbReference type="Pfam" id="PF24819">
    <property type="entry name" value="DUF7710"/>
    <property type="match status" value="1"/>
</dbReference>
<dbReference type="STRING" id="1227739.Hsw_2346"/>
<name>W8F5U0_9BACT</name>
<evidence type="ECO:0000313" key="2">
    <source>
        <dbReference type="EMBL" id="AHJ97941.1"/>
    </source>
</evidence>
<dbReference type="Proteomes" id="UP000019423">
    <property type="component" value="Chromosome"/>
</dbReference>
<dbReference type="HOGENOM" id="CLU_1701868_0_0_10"/>
<organism evidence="2 3">
    <name type="scientific">Hymenobacter swuensis DY53</name>
    <dbReference type="NCBI Taxonomy" id="1227739"/>
    <lineage>
        <taxon>Bacteria</taxon>
        <taxon>Pseudomonadati</taxon>
        <taxon>Bacteroidota</taxon>
        <taxon>Cytophagia</taxon>
        <taxon>Cytophagales</taxon>
        <taxon>Hymenobacteraceae</taxon>
        <taxon>Hymenobacter</taxon>
    </lineage>
</organism>
<dbReference type="EMBL" id="CP007145">
    <property type="protein sequence ID" value="AHJ97941.1"/>
    <property type="molecule type" value="Genomic_DNA"/>
</dbReference>
<dbReference type="InterPro" id="IPR056127">
    <property type="entry name" value="DUF7710"/>
</dbReference>
<dbReference type="KEGG" id="hsw:Hsw_2346"/>
<dbReference type="AlphaFoldDB" id="W8F5U0"/>
<dbReference type="eggNOG" id="ENOG503303B">
    <property type="taxonomic scope" value="Bacteria"/>
</dbReference>
<proteinExistence type="predicted"/>
<gene>
    <name evidence="2" type="ORF">Hsw_2346</name>
</gene>
<evidence type="ECO:0000259" key="1">
    <source>
        <dbReference type="Pfam" id="PF24819"/>
    </source>
</evidence>
<accession>W8F5U0</accession>
<sequence>MLRVAGGGAAHTVQPHFVAPVSLAEALQAAGSGLKPVVVMLSLPKHLYRFVGFHLPLTHYIFFHMSEVWVFHGAGSRFTGGVFTSRQQAEEFIQQYQLSGILTKYPLGISAYDWAQQEGIFQPTKPEQYTTGFIQRFTSASQEHYHYEDGKCDA</sequence>
<keyword evidence="3" id="KW-1185">Reference proteome</keyword>
<protein>
    <recommendedName>
        <fullName evidence="1">DUF7710 domain-containing protein</fullName>
    </recommendedName>
</protein>
<dbReference type="PATRIC" id="fig|1227739.3.peg.2545"/>
<evidence type="ECO:0000313" key="3">
    <source>
        <dbReference type="Proteomes" id="UP000019423"/>
    </source>
</evidence>
<feature type="domain" description="DUF7710" evidence="1">
    <location>
        <begin position="68"/>
        <end position="153"/>
    </location>
</feature>
<reference evidence="2 3" key="1">
    <citation type="submission" date="2014-01" db="EMBL/GenBank/DDBJ databases">
        <title>Complete genome sequence of ionizing-radiation resistance bacterium Hymenobacter swuensis DY53.</title>
        <authorList>
            <person name="Jung J.-H."/>
            <person name="Jeong S.-W."/>
            <person name="Joe M.-H."/>
            <person name="Cho y.-j."/>
            <person name="Kim M.-K."/>
            <person name="Lim S.-Y."/>
        </authorList>
    </citation>
    <scope>NUCLEOTIDE SEQUENCE [LARGE SCALE GENOMIC DNA]</scope>
    <source>
        <strain evidence="2 3">DY53</strain>
    </source>
</reference>